<dbReference type="Proteomes" id="UP001212152">
    <property type="component" value="Unassembled WGS sequence"/>
</dbReference>
<organism evidence="1 2">
    <name type="scientific">Geranomyces variabilis</name>
    <dbReference type="NCBI Taxonomy" id="109894"/>
    <lineage>
        <taxon>Eukaryota</taxon>
        <taxon>Fungi</taxon>
        <taxon>Fungi incertae sedis</taxon>
        <taxon>Chytridiomycota</taxon>
        <taxon>Chytridiomycota incertae sedis</taxon>
        <taxon>Chytridiomycetes</taxon>
        <taxon>Spizellomycetales</taxon>
        <taxon>Powellomycetaceae</taxon>
        <taxon>Geranomyces</taxon>
    </lineage>
</organism>
<reference evidence="1" key="1">
    <citation type="submission" date="2020-05" db="EMBL/GenBank/DDBJ databases">
        <title>Phylogenomic resolution of chytrid fungi.</title>
        <authorList>
            <person name="Stajich J.E."/>
            <person name="Amses K."/>
            <person name="Simmons R."/>
            <person name="Seto K."/>
            <person name="Myers J."/>
            <person name="Bonds A."/>
            <person name="Quandt C.A."/>
            <person name="Barry K."/>
            <person name="Liu P."/>
            <person name="Grigoriev I."/>
            <person name="Longcore J.E."/>
            <person name="James T.Y."/>
        </authorList>
    </citation>
    <scope>NUCLEOTIDE SEQUENCE</scope>
    <source>
        <strain evidence="1">JEL0379</strain>
    </source>
</reference>
<comment type="caution">
    <text evidence="1">The sequence shown here is derived from an EMBL/GenBank/DDBJ whole genome shotgun (WGS) entry which is preliminary data.</text>
</comment>
<dbReference type="EMBL" id="JADGJQ010000108">
    <property type="protein sequence ID" value="KAJ3169379.1"/>
    <property type="molecule type" value="Genomic_DNA"/>
</dbReference>
<gene>
    <name evidence="1" type="ORF">HDU87_000654</name>
</gene>
<keyword evidence="2" id="KW-1185">Reference proteome</keyword>
<evidence type="ECO:0000313" key="1">
    <source>
        <dbReference type="EMBL" id="KAJ3169379.1"/>
    </source>
</evidence>
<proteinExistence type="predicted"/>
<name>A0AAD5TBS4_9FUNG</name>
<dbReference type="AlphaFoldDB" id="A0AAD5TBS4"/>
<evidence type="ECO:0000313" key="2">
    <source>
        <dbReference type="Proteomes" id="UP001212152"/>
    </source>
</evidence>
<sequence length="175" mass="19554">MGASNVEDSVGARVPRATCSRTPARDVLCGNGQFPFHPRLDIVRPRLRRVLHALRGNETDAATYLEPFFDQPDVQSYKNSPIYDAEVPDDGRHPYDLREAQLTAFSEDELEKLCELVMDVGRIPSAITSDNTRREFGRRAIGYGQVVQAASGTTTHATLLRGSFPTQLHRISEKR</sequence>
<protein>
    <submittedName>
        <fullName evidence="1">Uncharacterized protein</fullName>
    </submittedName>
</protein>
<accession>A0AAD5TBS4</accession>